<feature type="region of interest" description="Disordered" evidence="2">
    <location>
        <begin position="352"/>
        <end position="453"/>
    </location>
</feature>
<sequence length="861" mass="101097">MGVQGLTGFIARHAELYLTPYELHDSLLVIDGDNLACNLYKDATGPYSAFGGNYDDFYRTVVNFFTVLNECNIQPYVLMDGGYEHRKLRTVRTRLRKKIHLIKRINPCGSYPIFPKMMNEVFVDAVRDCGVPIMRCLFEADDELAALGRKLNCPVLSYDSDFYIYNVRYIPLITLTVKARTKLIKESANGRNLRKNEAKKLEKLVKGSRVVRGITTKNQETSCRWATYKYLECCLYRLEKLIARSSLSKEKMPLFAALLGNDFISRKLFQNFFAYGLGKIGGSRKTNQHQRRIRRILEWLKHESLESALQKILNHLPKKQRAAMKAQVESATSGYSNEICYSLDFFRKHPKNPLNDIKSQQQGHESESEEEYEQETEEEVEELTEEESDEVEELTEEESDEVEELTEEECDEVEELENEETDSEYEENSSNADNESVNIDGSEDEKEATEDDNRDVTFPEWFLRKLYPAHFPRFMVDLMYLKQYINNPQIEHFHFNDCNEIALPILKHIYMLLNHVNGQETNNNSFTYLTRTTRLSNICFQQIDITEKPEYPFDPSQPNPLLFRSVFENRMPSLNQDSLFSNLNHLPADLRLYFLAIVYWLHKSSHADLNHLHALIICLVVLRTVDMKIPAVRNIRLFHKRFGNMIKKERLHRKKLLADGIIERGMKKEVKALPIPERMLYVPKSDCYLVQDKLLEHFYIPEIFKKKYDSYSSVVLHAFAEFQSIVFQLHALNALLDFPYLAPRMGQLYCGVFLYNLYNLLKSRPDVMHYVKKYIFHDSLMMFDFYDYLWKWCMTFLPSWKKNGDTVRKIKKRIRKPKKKFTESVVKNDPNADMLSNADEEKDNEDFFDLNNKFCAFLKVN</sequence>
<evidence type="ECO:0000256" key="2">
    <source>
        <dbReference type="SAM" id="MobiDB-lite"/>
    </source>
</evidence>
<dbReference type="CDD" id="cd18676">
    <property type="entry name" value="PIN_asteroid-like"/>
    <property type="match status" value="1"/>
</dbReference>
<dbReference type="Proteomes" id="UP000091820">
    <property type="component" value="Unassembled WGS sequence"/>
</dbReference>
<evidence type="ECO:0000313" key="4">
    <source>
        <dbReference type="Proteomes" id="UP000091820"/>
    </source>
</evidence>
<reference evidence="4" key="1">
    <citation type="submission" date="2014-03" db="EMBL/GenBank/DDBJ databases">
        <authorList>
            <person name="Aksoy S."/>
            <person name="Warren W."/>
            <person name="Wilson R.K."/>
        </authorList>
    </citation>
    <scope>NUCLEOTIDE SEQUENCE [LARGE SCALE GENOMIC DNA]</scope>
    <source>
        <strain evidence="4">IAEA</strain>
    </source>
</reference>
<dbReference type="VEuPathDB" id="VectorBase:GBRI000675"/>
<dbReference type="SUPFAM" id="SSF88723">
    <property type="entry name" value="PIN domain-like"/>
    <property type="match status" value="1"/>
</dbReference>
<dbReference type="InterPro" id="IPR029060">
    <property type="entry name" value="PIN-like_dom_sf"/>
</dbReference>
<evidence type="ECO:0000256" key="1">
    <source>
        <dbReference type="ARBA" id="ARBA00007398"/>
    </source>
</evidence>
<keyword evidence="4" id="KW-1185">Reference proteome</keyword>
<protein>
    <submittedName>
        <fullName evidence="3">Uncharacterized protein</fullName>
    </submittedName>
</protein>
<dbReference type="Gene3D" id="3.40.50.1010">
    <property type="entry name" value="5'-nuclease"/>
    <property type="match status" value="1"/>
</dbReference>
<proteinExistence type="inferred from homology"/>
<dbReference type="PANTHER" id="PTHR15665">
    <property type="entry name" value="ASTEROID PROTEIN"/>
    <property type="match status" value="1"/>
</dbReference>
<dbReference type="PANTHER" id="PTHR15665:SF1">
    <property type="entry name" value="PROTEIN ASTEROID HOMOLOG 1"/>
    <property type="match status" value="1"/>
</dbReference>
<dbReference type="InterPro" id="IPR026832">
    <property type="entry name" value="Asteroid"/>
</dbReference>
<dbReference type="EnsemblMetazoa" id="GBRI000675-RA">
    <property type="protein sequence ID" value="GBRI000675-PA"/>
    <property type="gene ID" value="GBRI000675"/>
</dbReference>
<feature type="compositionally biased region" description="Acidic residues" evidence="2">
    <location>
        <begin position="441"/>
        <end position="453"/>
    </location>
</feature>
<dbReference type="AlphaFoldDB" id="A0A1A9VZP1"/>
<feature type="compositionally biased region" description="Polar residues" evidence="2">
    <location>
        <begin position="428"/>
        <end position="439"/>
    </location>
</feature>
<dbReference type="STRING" id="37001.A0A1A9VZP1"/>
<comment type="similarity">
    <text evidence="1">Belongs to the asteroid family.</text>
</comment>
<organism evidence="3 4">
    <name type="scientific">Glossina brevipalpis</name>
    <dbReference type="NCBI Taxonomy" id="37001"/>
    <lineage>
        <taxon>Eukaryota</taxon>
        <taxon>Metazoa</taxon>
        <taxon>Ecdysozoa</taxon>
        <taxon>Arthropoda</taxon>
        <taxon>Hexapoda</taxon>
        <taxon>Insecta</taxon>
        <taxon>Pterygota</taxon>
        <taxon>Neoptera</taxon>
        <taxon>Endopterygota</taxon>
        <taxon>Diptera</taxon>
        <taxon>Brachycera</taxon>
        <taxon>Muscomorpha</taxon>
        <taxon>Hippoboscoidea</taxon>
        <taxon>Glossinidae</taxon>
        <taxon>Glossina</taxon>
    </lineage>
</organism>
<accession>A0A1A9VZP1</accession>
<evidence type="ECO:0000313" key="3">
    <source>
        <dbReference type="EnsemblMetazoa" id="GBRI000675-PA"/>
    </source>
</evidence>
<reference evidence="3" key="2">
    <citation type="submission" date="2020-05" db="UniProtKB">
        <authorList>
            <consortium name="EnsemblMetazoa"/>
        </authorList>
    </citation>
    <scope>IDENTIFICATION</scope>
    <source>
        <strain evidence="3">IAEA</strain>
    </source>
</reference>
<feature type="compositionally biased region" description="Acidic residues" evidence="2">
    <location>
        <begin position="367"/>
        <end position="427"/>
    </location>
</feature>
<name>A0A1A9VZP1_9MUSC</name>